<keyword evidence="13" id="KW-0812">Transmembrane</keyword>
<evidence type="ECO:0000256" key="3">
    <source>
        <dbReference type="ARBA" id="ARBA00009347"/>
    </source>
</evidence>
<dbReference type="PANTHER" id="PTHR48083:SF33">
    <property type="entry name" value="ACYL-COENZYME A DEHYDROGENASE"/>
    <property type="match status" value="1"/>
</dbReference>
<dbReference type="Pfam" id="PF02771">
    <property type="entry name" value="Acyl-CoA_dh_N"/>
    <property type="match status" value="1"/>
</dbReference>
<dbReference type="Gene3D" id="1.10.540.10">
    <property type="entry name" value="Acyl-CoA dehydrogenase/oxidase, N-terminal domain"/>
    <property type="match status" value="1"/>
</dbReference>
<dbReference type="Proteomes" id="UP000664161">
    <property type="component" value="Unassembled WGS sequence"/>
</dbReference>
<evidence type="ECO:0000256" key="4">
    <source>
        <dbReference type="ARBA" id="ARBA00012033"/>
    </source>
</evidence>
<evidence type="ECO:0000256" key="12">
    <source>
        <dbReference type="SAM" id="MobiDB-lite"/>
    </source>
</evidence>
<feature type="domain" description="Acyl-CoA dehydrogenase C-terminal bacterial-type" evidence="17">
    <location>
        <begin position="520"/>
        <end position="807"/>
    </location>
</feature>
<dbReference type="Gene3D" id="1.20.140.10">
    <property type="entry name" value="Butyryl-CoA Dehydrogenase, subunit A, domain 3"/>
    <property type="match status" value="1"/>
</dbReference>
<dbReference type="InterPro" id="IPR009100">
    <property type="entry name" value="AcylCoA_DH/oxidase_NM_dom_sf"/>
</dbReference>
<evidence type="ECO:0000256" key="6">
    <source>
        <dbReference type="ARBA" id="ARBA00020144"/>
    </source>
</evidence>
<dbReference type="PANTHER" id="PTHR48083">
    <property type="entry name" value="MEDIUM-CHAIN SPECIFIC ACYL-COA DEHYDROGENASE, MITOCHONDRIAL-RELATED"/>
    <property type="match status" value="1"/>
</dbReference>
<dbReference type="Pfam" id="PF09317">
    <property type="entry name" value="ACDH_C"/>
    <property type="match status" value="1"/>
</dbReference>
<protein>
    <recommendedName>
        <fullName evidence="6">Acyl-coenzyme A dehydrogenase</fullName>
        <ecNumber evidence="4">1.3.8.7</ecNumber>
        <ecNumber evidence="5">1.3.8.8</ecNumber>
    </recommendedName>
</protein>
<feature type="region of interest" description="Disordered" evidence="12">
    <location>
        <begin position="837"/>
        <end position="857"/>
    </location>
</feature>
<dbReference type="Pfam" id="PF00441">
    <property type="entry name" value="Acyl-CoA_dh_1"/>
    <property type="match status" value="1"/>
</dbReference>
<dbReference type="AlphaFoldDB" id="A0AAW4IP98"/>
<feature type="region of interest" description="Disordered" evidence="12">
    <location>
        <begin position="904"/>
        <end position="924"/>
    </location>
</feature>
<feature type="domain" description="Acyl-CoA dehydrogenase/oxidase N-terminal" evidence="16">
    <location>
        <begin position="126"/>
        <end position="237"/>
    </location>
</feature>
<feature type="region of interest" description="Disordered" evidence="12">
    <location>
        <begin position="944"/>
        <end position="1032"/>
    </location>
</feature>
<dbReference type="InterPro" id="IPR037069">
    <property type="entry name" value="AcylCoA_DH/ox_N_sf"/>
</dbReference>
<evidence type="ECO:0000259" key="17">
    <source>
        <dbReference type="Pfam" id="PF09317"/>
    </source>
</evidence>
<keyword evidence="8" id="KW-0274">FAD</keyword>
<feature type="domain" description="Acyl-CoA dehydrogenase/oxidase C-terminal" evidence="14">
    <location>
        <begin position="366"/>
        <end position="506"/>
    </location>
</feature>
<evidence type="ECO:0000259" key="16">
    <source>
        <dbReference type="Pfam" id="PF02771"/>
    </source>
</evidence>
<keyword evidence="9" id="KW-0560">Oxidoreductase</keyword>
<reference evidence="18 19" key="1">
    <citation type="submission" date="2021-03" db="EMBL/GenBank/DDBJ databases">
        <authorList>
            <person name="Shang D.-D."/>
            <person name="Du Z.-J."/>
            <person name="Chen G.-J."/>
        </authorList>
    </citation>
    <scope>NUCLEOTIDE SEQUENCE [LARGE SCALE GENOMIC DNA]</scope>
    <source>
        <strain evidence="18 19">F2608</strain>
    </source>
</reference>
<dbReference type="NCBIfam" id="NF007000">
    <property type="entry name" value="PRK09463.1"/>
    <property type="match status" value="1"/>
</dbReference>
<feature type="transmembrane region" description="Helical" evidence="13">
    <location>
        <begin position="32"/>
        <end position="64"/>
    </location>
</feature>
<gene>
    <name evidence="18" type="ORF">J3491_08130</name>
</gene>
<evidence type="ECO:0000256" key="1">
    <source>
        <dbReference type="ARBA" id="ARBA00001974"/>
    </source>
</evidence>
<evidence type="ECO:0000259" key="14">
    <source>
        <dbReference type="Pfam" id="PF00441"/>
    </source>
</evidence>
<evidence type="ECO:0000256" key="5">
    <source>
        <dbReference type="ARBA" id="ARBA00012040"/>
    </source>
</evidence>
<feature type="compositionally biased region" description="Basic and acidic residues" evidence="12">
    <location>
        <begin position="977"/>
        <end position="1014"/>
    </location>
</feature>
<dbReference type="InterPro" id="IPR013786">
    <property type="entry name" value="AcylCoA_DH/ox_N"/>
</dbReference>
<dbReference type="SUPFAM" id="SSF47203">
    <property type="entry name" value="Acyl-CoA dehydrogenase C-terminal domain-like"/>
    <property type="match status" value="1"/>
</dbReference>
<evidence type="ECO:0000256" key="13">
    <source>
        <dbReference type="SAM" id="Phobius"/>
    </source>
</evidence>
<dbReference type="GO" id="GO:0033539">
    <property type="term" value="P:fatty acid beta-oxidation using acyl-CoA dehydrogenase"/>
    <property type="evidence" value="ECO:0007669"/>
    <property type="project" value="InterPro"/>
</dbReference>
<dbReference type="GO" id="GO:0005737">
    <property type="term" value="C:cytoplasm"/>
    <property type="evidence" value="ECO:0007669"/>
    <property type="project" value="TreeGrafter"/>
</dbReference>
<evidence type="ECO:0000259" key="15">
    <source>
        <dbReference type="Pfam" id="PF02770"/>
    </source>
</evidence>
<evidence type="ECO:0000256" key="9">
    <source>
        <dbReference type="ARBA" id="ARBA00023002"/>
    </source>
</evidence>
<evidence type="ECO:0000313" key="19">
    <source>
        <dbReference type="Proteomes" id="UP000664161"/>
    </source>
</evidence>
<dbReference type="SUPFAM" id="SSF56645">
    <property type="entry name" value="Acyl-CoA dehydrogenase NM domain-like"/>
    <property type="match status" value="1"/>
</dbReference>
<evidence type="ECO:0000256" key="8">
    <source>
        <dbReference type="ARBA" id="ARBA00022827"/>
    </source>
</evidence>
<dbReference type="GO" id="GO:0050660">
    <property type="term" value="F:flavin adenine dinucleotide binding"/>
    <property type="evidence" value="ECO:0007669"/>
    <property type="project" value="InterPro"/>
</dbReference>
<keyword evidence="7" id="KW-0285">Flavoprotein</keyword>
<dbReference type="InterPro" id="IPR015396">
    <property type="entry name" value="FadE_C"/>
</dbReference>
<dbReference type="InterPro" id="IPR036250">
    <property type="entry name" value="AcylCo_DH-like_C"/>
</dbReference>
<feature type="compositionally biased region" description="Basic and acidic residues" evidence="12">
    <location>
        <begin position="1021"/>
        <end position="1032"/>
    </location>
</feature>
<dbReference type="FunFam" id="1.10.540.10:FF:000004">
    <property type="entry name" value="Acyl-CoA dehydrogenase"/>
    <property type="match status" value="1"/>
</dbReference>
<feature type="domain" description="Acyl-CoA oxidase/dehydrogenase middle" evidence="15">
    <location>
        <begin position="241"/>
        <end position="342"/>
    </location>
</feature>
<dbReference type="InterPro" id="IPR046373">
    <property type="entry name" value="Acyl-CoA_Oxase/DH_mid-dom_sf"/>
</dbReference>
<comment type="similarity">
    <text evidence="3">Belongs to the acyl-CoA dehydrogenase family.</text>
</comment>
<dbReference type="EMBL" id="JAGBKN010000015">
    <property type="protein sequence ID" value="MBO1517298.1"/>
    <property type="molecule type" value="Genomic_DNA"/>
</dbReference>
<keyword evidence="19" id="KW-1185">Reference proteome</keyword>
<dbReference type="Gene3D" id="2.40.110.10">
    <property type="entry name" value="Butyryl-CoA Dehydrogenase, subunit A, domain 2"/>
    <property type="match status" value="1"/>
</dbReference>
<feature type="compositionally biased region" description="Polar residues" evidence="12">
    <location>
        <begin position="960"/>
        <end position="975"/>
    </location>
</feature>
<sequence>MAIGLFILAIFIQLAMVLAIFLMSLSRVTGSIVALATVIITAVISPWSLVLGIPIAVLCLILLISPLRQSLITKPVYKTLGGAMPSMSDTEREALDAGTSWWEKELFMGAPNWDTFAKYPYPELSDEEQSFIDNEVETLCAMLDEWKIQHEDKELSAEAWRFIKDNGFLGLIIPKEFGGRAFSSYAQSRVMSKIASRSPTAAVSCMVPNSLGPGELLMHYGTDEQKQRWLPGLASGDEVPCFGLTGPEAGSDAGAIPDTGVVCYGRHEGENVLGLRMNFSKRWITLAPIATVVGLAFKMHDPEGLLGDAKKTDYGITCALIPADHEGVVIGPRHNPIGSPFMNGTVDGKDVFIPLDYIIGGVENAGRGWRMLMECLGVGRGISLPALSTSASEMTYLSVGAFAKVREQFKISVGKFEGVQDATSRMASHTYMLEAFRHLVTCGLNQGGTPSVMTAMAKYYATETMREVVNDGMDVVGGRAVQMGPRNFLATPYQAIPVSITVEGANILTRSLMIFGQGAMRCHPYLFDELQLLQSEDKHRAIREFDTLFFKHLGYTFNRGAKAFVAGYVGGSNHVPSFADRFTRPYYKHINRLSASFALTADMALGLLAGDLKRKEMLSGRLADIHSHLFIATAILQFYEYGSKSEAERLHAEVALQNSLFTIQEAFESFFENFPNRFAAALVGFVTFPSGRIFTPPSDELKRQLGDTFMEDFEANPFRDYLKTMVYYNTDEDDVTGRMENAYQTLLGIEPLWQKFKKAEHKDSFAGLSFEDHVVYASQNEDITEEEAEVLIQYNAIRFDSLLTDVFDKHLSQAQPRFNPHTLENAVNQLTDYAERKRAAQAHNDAAPDDESATDTVTDTATNSIAAGAAHNAVAAEGLQASADEPTGDDNPNHGYEPDGEVEMVAEQDSQKEAQAQTDFDDSHPEIEALDARHRDAASHLNERMGNNHRSTASERAEPDSTQLHGSQLTDNADQIDTDHANTDDISHDEINHIGINQKDRAQKTQSIDEHLDELGDSEPWQDKHRREESKN</sequence>
<keyword evidence="13" id="KW-1133">Transmembrane helix</keyword>
<comment type="catalytic activity">
    <reaction evidence="10">
        <text>a medium-chain 2,3-saturated fatty acyl-CoA + oxidized [electron-transfer flavoprotein] + H(+) = a medium-chain (2E)-enoyl-CoA + reduced [electron-transfer flavoprotein]</text>
        <dbReference type="Rhea" id="RHEA:14477"/>
        <dbReference type="Rhea" id="RHEA-COMP:10685"/>
        <dbReference type="Rhea" id="RHEA-COMP:10686"/>
        <dbReference type="ChEBI" id="CHEBI:15378"/>
        <dbReference type="ChEBI" id="CHEBI:57692"/>
        <dbReference type="ChEBI" id="CHEBI:58307"/>
        <dbReference type="ChEBI" id="CHEBI:83723"/>
        <dbReference type="ChEBI" id="CHEBI:83726"/>
        <dbReference type="EC" id="1.3.8.7"/>
    </reaction>
</comment>
<dbReference type="InterPro" id="IPR009075">
    <property type="entry name" value="AcylCo_DH/oxidase_C"/>
</dbReference>
<comment type="cofactor">
    <cofactor evidence="1">
        <name>FAD</name>
        <dbReference type="ChEBI" id="CHEBI:57692"/>
    </cofactor>
</comment>
<evidence type="ECO:0000256" key="7">
    <source>
        <dbReference type="ARBA" id="ARBA00022630"/>
    </source>
</evidence>
<comment type="pathway">
    <text evidence="2">Lipid metabolism; fatty acid beta-oxidation.</text>
</comment>
<comment type="catalytic activity">
    <reaction evidence="11">
        <text>a long-chain 2,3-saturated fatty acyl-CoA + oxidized [electron-transfer flavoprotein] + H(+) = a long-chain (2E)-enoyl-CoA + reduced [electron-transfer flavoprotein]</text>
        <dbReference type="Rhea" id="RHEA:17721"/>
        <dbReference type="Rhea" id="RHEA-COMP:10685"/>
        <dbReference type="Rhea" id="RHEA-COMP:10686"/>
        <dbReference type="ChEBI" id="CHEBI:15378"/>
        <dbReference type="ChEBI" id="CHEBI:57692"/>
        <dbReference type="ChEBI" id="CHEBI:58307"/>
        <dbReference type="ChEBI" id="CHEBI:83721"/>
        <dbReference type="ChEBI" id="CHEBI:83727"/>
        <dbReference type="EC" id="1.3.8.8"/>
    </reaction>
</comment>
<proteinExistence type="inferred from homology"/>
<dbReference type="Pfam" id="PF02770">
    <property type="entry name" value="Acyl-CoA_dh_M"/>
    <property type="match status" value="1"/>
</dbReference>
<feature type="transmembrane region" description="Helical" evidence="13">
    <location>
        <begin position="6"/>
        <end position="25"/>
    </location>
</feature>
<evidence type="ECO:0000256" key="2">
    <source>
        <dbReference type="ARBA" id="ARBA00005005"/>
    </source>
</evidence>
<evidence type="ECO:0000313" key="18">
    <source>
        <dbReference type="EMBL" id="MBO1517298.1"/>
    </source>
</evidence>
<comment type="caution">
    <text evidence="18">The sequence shown here is derived from an EMBL/GenBank/DDBJ whole genome shotgun (WGS) entry which is preliminary data.</text>
</comment>
<dbReference type="FunFam" id="1.20.140.10:FF:000009">
    <property type="entry name" value="Acyl-CoA dehydrogenase"/>
    <property type="match status" value="1"/>
</dbReference>
<name>A0AAW4IP98_9GAMM</name>
<dbReference type="GO" id="GO:0004466">
    <property type="term" value="F:long-chain fatty acyl-CoA dehydrogenase activity"/>
    <property type="evidence" value="ECO:0007669"/>
    <property type="project" value="UniProtKB-EC"/>
</dbReference>
<evidence type="ECO:0000256" key="11">
    <source>
        <dbReference type="ARBA" id="ARBA00049247"/>
    </source>
</evidence>
<accession>A0AAW4IP98</accession>
<dbReference type="RefSeq" id="WP_207969791.1">
    <property type="nucleotide sequence ID" value="NZ_JAGBKN010000015.1"/>
</dbReference>
<dbReference type="GO" id="GO:0070991">
    <property type="term" value="F:medium-chain fatty acyl-CoA dehydrogenase activity"/>
    <property type="evidence" value="ECO:0007669"/>
    <property type="project" value="UniProtKB-EC"/>
</dbReference>
<organism evidence="18 19">
    <name type="scientific">Psychrobacter halodurans</name>
    <dbReference type="NCBI Taxonomy" id="2818439"/>
    <lineage>
        <taxon>Bacteria</taxon>
        <taxon>Pseudomonadati</taxon>
        <taxon>Pseudomonadota</taxon>
        <taxon>Gammaproteobacteria</taxon>
        <taxon>Moraxellales</taxon>
        <taxon>Moraxellaceae</taxon>
        <taxon>Psychrobacter</taxon>
    </lineage>
</organism>
<keyword evidence="13" id="KW-0472">Membrane</keyword>
<dbReference type="InterPro" id="IPR006091">
    <property type="entry name" value="Acyl-CoA_Oxase/DH_mid-dom"/>
</dbReference>
<dbReference type="NCBIfam" id="NF009586">
    <property type="entry name" value="PRK13026.1"/>
    <property type="match status" value="1"/>
</dbReference>
<dbReference type="InterPro" id="IPR050741">
    <property type="entry name" value="Acyl-CoA_dehydrogenase"/>
</dbReference>
<evidence type="ECO:0000256" key="10">
    <source>
        <dbReference type="ARBA" id="ARBA00047882"/>
    </source>
</evidence>
<dbReference type="EC" id="1.3.8.8" evidence="5"/>
<dbReference type="EC" id="1.3.8.7" evidence="4"/>